<feature type="compositionally biased region" description="Acidic residues" evidence="4">
    <location>
        <begin position="197"/>
        <end position="280"/>
    </location>
</feature>
<dbReference type="Gene3D" id="3.40.395.10">
    <property type="entry name" value="Adenoviral Proteinase, Chain A"/>
    <property type="match status" value="1"/>
</dbReference>
<evidence type="ECO:0000256" key="4">
    <source>
        <dbReference type="SAM" id="MobiDB-lite"/>
    </source>
</evidence>
<comment type="caution">
    <text evidence="6">The sequence shown here is derived from an EMBL/GenBank/DDBJ whole genome shotgun (WGS) entry which is preliminary data.</text>
</comment>
<evidence type="ECO:0000259" key="5">
    <source>
        <dbReference type="PROSITE" id="PS50600"/>
    </source>
</evidence>
<dbReference type="PROSITE" id="PS50600">
    <property type="entry name" value="ULP_PROTEASE"/>
    <property type="match status" value="1"/>
</dbReference>
<sequence length="776" mass="86812">MRTRSQTSPATTLDIQAEARLLQDNVDSSILNVTDFTDEVARLAEKYKTTHTLAQIIALFPGKTQQILSRLLKITPNNIPSLFHESSSVRFYIELKQRAACYPLDKVIDALIEARNNRKAGLAGAGISKTKIWAPSDVKGAEEILQRDQKSAAVDTKLLVCDLPDIKSSEGNSGPVSEKETLIENVGHTAVKLESEQQIEEGDQQIEEGDQQIEEGDQQVEEGDQQVEEDDQQVEEGDQQVEEDDQQVEEGDQQVEEGDQQVEEGDQQVEEGDQQVEEDDHVTSSVTPHNCTKLDDEHDGYMETAVPPVENSRRYLKRRETHFLEEDPIHQCLRPISSKDREPATPKFRRSSLNLPQFSPSPLHVEYSTTPRACSSPILISQNSPSPSPSPRQETAITEMSCSSEVSESQVEVSQMAPDTRSFASLAPGTELTGATMVTCLQVLLGAVASSKWSMIPSDFDVAGVGVYEEDLEGAEKVLVPLHIENPNHWVLLTIRPDPPEVEVFDSLSDVSSWKKKIEGSVGDLCRGHLGKFLGSRMPTVVHRQSLQQVGDKDCGIYTLVNAAYLIAGRRAPVTTDPNVWRKALASFDYGSALDAEDAPWRLRPELDLAGYDEKEDMFYARKGQRVTDDDWSASKASRKAYEDHVDRILMESRTRNLQELQNHHKDILEVFAVVHDILSTTSPAQRERESKNLSQEYAARAAILSSLEDIPNPTIEDKLYREKVKARRRACLKRLKSVQMSGRALKAAERRLQLELEDVVERQQKVKERGVEAET</sequence>
<dbReference type="EMBL" id="WOWK01000137">
    <property type="protein sequence ID" value="KAF0317120.1"/>
    <property type="molecule type" value="Genomic_DNA"/>
</dbReference>
<dbReference type="Pfam" id="PF02902">
    <property type="entry name" value="Peptidase_C48"/>
    <property type="match status" value="1"/>
</dbReference>
<dbReference type="SUPFAM" id="SSF54001">
    <property type="entry name" value="Cysteine proteinases"/>
    <property type="match status" value="1"/>
</dbReference>
<feature type="region of interest" description="Disordered" evidence="4">
    <location>
        <begin position="196"/>
        <end position="301"/>
    </location>
</feature>
<dbReference type="GO" id="GO:0019783">
    <property type="term" value="F:ubiquitin-like protein peptidase activity"/>
    <property type="evidence" value="ECO:0007669"/>
    <property type="project" value="UniProtKB-ARBA"/>
</dbReference>
<accession>A0A8H3W065</accession>
<dbReference type="AlphaFoldDB" id="A0A8H3W065"/>
<dbReference type="InterPro" id="IPR003653">
    <property type="entry name" value="Peptidase_C48_C"/>
</dbReference>
<dbReference type="GO" id="GO:0008234">
    <property type="term" value="F:cysteine-type peptidase activity"/>
    <property type="evidence" value="ECO:0007669"/>
    <property type="project" value="InterPro"/>
</dbReference>
<feature type="compositionally biased region" description="Polar residues" evidence="4">
    <location>
        <begin position="392"/>
        <end position="402"/>
    </location>
</feature>
<feature type="compositionally biased region" description="Basic and acidic residues" evidence="4">
    <location>
        <begin position="292"/>
        <end position="301"/>
    </location>
</feature>
<evidence type="ECO:0000256" key="2">
    <source>
        <dbReference type="ARBA" id="ARBA00022670"/>
    </source>
</evidence>
<evidence type="ECO:0000313" key="6">
    <source>
        <dbReference type="EMBL" id="KAF0317120.1"/>
    </source>
</evidence>
<feature type="domain" description="Ubiquitin-like protease family profile" evidence="5">
    <location>
        <begin position="378"/>
        <end position="566"/>
    </location>
</feature>
<gene>
    <name evidence="6" type="ORF">GQ607_015637</name>
</gene>
<dbReference type="GO" id="GO:0006508">
    <property type="term" value="P:proteolysis"/>
    <property type="evidence" value="ECO:0007669"/>
    <property type="project" value="UniProtKB-KW"/>
</dbReference>
<keyword evidence="7" id="KW-1185">Reference proteome</keyword>
<feature type="region of interest" description="Disordered" evidence="4">
    <location>
        <begin position="334"/>
        <end position="356"/>
    </location>
</feature>
<dbReference type="OrthoDB" id="4841230at2759"/>
<evidence type="ECO:0000313" key="7">
    <source>
        <dbReference type="Proteomes" id="UP000434172"/>
    </source>
</evidence>
<organism evidence="6 7">
    <name type="scientific">Colletotrichum asianum</name>
    <dbReference type="NCBI Taxonomy" id="702518"/>
    <lineage>
        <taxon>Eukaryota</taxon>
        <taxon>Fungi</taxon>
        <taxon>Dikarya</taxon>
        <taxon>Ascomycota</taxon>
        <taxon>Pezizomycotina</taxon>
        <taxon>Sordariomycetes</taxon>
        <taxon>Hypocreomycetidae</taxon>
        <taxon>Glomerellales</taxon>
        <taxon>Glomerellaceae</taxon>
        <taxon>Colletotrichum</taxon>
        <taxon>Colletotrichum gloeosporioides species complex</taxon>
    </lineage>
</organism>
<evidence type="ECO:0000256" key="1">
    <source>
        <dbReference type="ARBA" id="ARBA00005234"/>
    </source>
</evidence>
<protein>
    <recommendedName>
        <fullName evidence="5">Ubiquitin-like protease family profile domain-containing protein</fullName>
    </recommendedName>
</protein>
<keyword evidence="3" id="KW-0378">Hydrolase</keyword>
<feature type="compositionally biased region" description="Low complexity" evidence="4">
    <location>
        <begin position="403"/>
        <end position="415"/>
    </location>
</feature>
<reference evidence="6 7" key="1">
    <citation type="submission" date="2019-12" db="EMBL/GenBank/DDBJ databases">
        <title>A genome sequence resource for the geographically widespread anthracnose pathogen Colletotrichum asianum.</title>
        <authorList>
            <person name="Meng Y."/>
        </authorList>
    </citation>
    <scope>NUCLEOTIDE SEQUENCE [LARGE SCALE GENOMIC DNA]</scope>
    <source>
        <strain evidence="6 7">ICMP 18580</strain>
    </source>
</reference>
<name>A0A8H3W065_9PEZI</name>
<dbReference type="Proteomes" id="UP000434172">
    <property type="component" value="Unassembled WGS sequence"/>
</dbReference>
<keyword evidence="2" id="KW-0645">Protease</keyword>
<dbReference type="InterPro" id="IPR038765">
    <property type="entry name" value="Papain-like_cys_pep_sf"/>
</dbReference>
<evidence type="ECO:0000256" key="3">
    <source>
        <dbReference type="ARBA" id="ARBA00022801"/>
    </source>
</evidence>
<comment type="similarity">
    <text evidence="1">Belongs to the peptidase C48 family.</text>
</comment>
<proteinExistence type="inferred from homology"/>
<feature type="region of interest" description="Disordered" evidence="4">
    <location>
        <begin position="378"/>
        <end position="415"/>
    </location>
</feature>